<gene>
    <name evidence="3" type="ORF">C0Q70_11047</name>
</gene>
<feature type="region of interest" description="Disordered" evidence="1">
    <location>
        <begin position="1"/>
        <end position="26"/>
    </location>
</feature>
<keyword evidence="2" id="KW-0812">Transmembrane</keyword>
<keyword evidence="2" id="KW-1133">Transmembrane helix</keyword>
<name>A0A2T7P4W2_POMCA</name>
<dbReference type="SUPFAM" id="SSF81321">
    <property type="entry name" value="Family A G protein-coupled receptor-like"/>
    <property type="match status" value="1"/>
</dbReference>
<protein>
    <recommendedName>
        <fullName evidence="5">G-protein coupled receptors family 1 profile domain-containing protein</fullName>
    </recommendedName>
</protein>
<evidence type="ECO:0000256" key="1">
    <source>
        <dbReference type="SAM" id="MobiDB-lite"/>
    </source>
</evidence>
<proteinExistence type="predicted"/>
<dbReference type="Proteomes" id="UP000245119">
    <property type="component" value="Linkage Group LG6"/>
</dbReference>
<organism evidence="3 4">
    <name type="scientific">Pomacea canaliculata</name>
    <name type="common">Golden apple snail</name>
    <dbReference type="NCBI Taxonomy" id="400727"/>
    <lineage>
        <taxon>Eukaryota</taxon>
        <taxon>Metazoa</taxon>
        <taxon>Spiralia</taxon>
        <taxon>Lophotrochozoa</taxon>
        <taxon>Mollusca</taxon>
        <taxon>Gastropoda</taxon>
        <taxon>Caenogastropoda</taxon>
        <taxon>Architaenioglossa</taxon>
        <taxon>Ampullarioidea</taxon>
        <taxon>Ampullariidae</taxon>
        <taxon>Pomacea</taxon>
    </lineage>
</organism>
<evidence type="ECO:0008006" key="5">
    <source>
        <dbReference type="Google" id="ProtNLM"/>
    </source>
</evidence>
<dbReference type="EMBL" id="PZQS01000006">
    <property type="protein sequence ID" value="PVD28459.1"/>
    <property type="molecule type" value="Genomic_DNA"/>
</dbReference>
<dbReference type="AlphaFoldDB" id="A0A2T7P4W2"/>
<feature type="compositionally biased region" description="Polar residues" evidence="1">
    <location>
        <begin position="1"/>
        <end position="15"/>
    </location>
</feature>
<feature type="compositionally biased region" description="Basic and acidic residues" evidence="1">
    <location>
        <begin position="274"/>
        <end position="283"/>
    </location>
</feature>
<feature type="region of interest" description="Disordered" evidence="1">
    <location>
        <begin position="274"/>
        <end position="301"/>
    </location>
</feature>
<reference evidence="3 4" key="1">
    <citation type="submission" date="2018-04" db="EMBL/GenBank/DDBJ databases">
        <title>The genome of golden apple snail Pomacea canaliculata provides insight into stress tolerance and invasive adaptation.</title>
        <authorList>
            <person name="Liu C."/>
            <person name="Liu B."/>
            <person name="Ren Y."/>
            <person name="Zhang Y."/>
            <person name="Wang H."/>
            <person name="Li S."/>
            <person name="Jiang F."/>
            <person name="Yin L."/>
            <person name="Zhang G."/>
            <person name="Qian W."/>
            <person name="Fan W."/>
        </authorList>
    </citation>
    <scope>NUCLEOTIDE SEQUENCE [LARGE SCALE GENOMIC DNA]</scope>
    <source>
        <strain evidence="3">SZHN2017</strain>
        <tissue evidence="3">Muscle</tissue>
    </source>
</reference>
<sequence>MSTLPFRSATRNETQADGEVMSSVTSSTTPEGCLVLQSFSLVPWENPEDLVTADVENLVDRIKAAIVVPLVCIIVAWATAFVSVVIASERCFCIYFPLRAQNFIKTKTMAIFLALSCIFITLGFYVVSEKYNMICVYDVERNVTFWQLITTTSYYVQHRNLVDIFDSTVYGFCLPAIFNVTVAACSVAMILKLKKTLSWRDKASSAMSTKEALLTKMLVCLSIQYNIFSSPNFCIRSAGMFESGLSGSGKYFNTFMLMREKTSLCTGGIEDKRKKMEAKEKTRSSKKTAAPQVHTLENTVR</sequence>
<dbReference type="Gene3D" id="1.20.1070.10">
    <property type="entry name" value="Rhodopsin 7-helix transmembrane proteins"/>
    <property type="match status" value="1"/>
</dbReference>
<comment type="caution">
    <text evidence="3">The sequence shown here is derived from an EMBL/GenBank/DDBJ whole genome shotgun (WGS) entry which is preliminary data.</text>
</comment>
<keyword evidence="2" id="KW-0472">Membrane</keyword>
<dbReference type="OrthoDB" id="6078591at2759"/>
<accession>A0A2T7P4W2</accession>
<feature type="transmembrane region" description="Helical" evidence="2">
    <location>
        <begin position="108"/>
        <end position="127"/>
    </location>
</feature>
<feature type="transmembrane region" description="Helical" evidence="2">
    <location>
        <begin position="169"/>
        <end position="191"/>
    </location>
</feature>
<evidence type="ECO:0000313" key="3">
    <source>
        <dbReference type="EMBL" id="PVD28459.1"/>
    </source>
</evidence>
<evidence type="ECO:0000313" key="4">
    <source>
        <dbReference type="Proteomes" id="UP000245119"/>
    </source>
</evidence>
<feature type="transmembrane region" description="Helical" evidence="2">
    <location>
        <begin position="64"/>
        <end position="87"/>
    </location>
</feature>
<evidence type="ECO:0000256" key="2">
    <source>
        <dbReference type="SAM" id="Phobius"/>
    </source>
</evidence>
<keyword evidence="4" id="KW-1185">Reference proteome</keyword>